<evidence type="ECO:0000313" key="7">
    <source>
        <dbReference type="EMBL" id="SBT01292.1"/>
    </source>
</evidence>
<feature type="compositionally biased region" description="Low complexity" evidence="4">
    <location>
        <begin position="155"/>
        <end position="167"/>
    </location>
</feature>
<organism evidence="6 9">
    <name type="scientific">Plasmodium ovale curtisi</name>
    <dbReference type="NCBI Taxonomy" id="864141"/>
    <lineage>
        <taxon>Eukaryota</taxon>
        <taxon>Sar</taxon>
        <taxon>Alveolata</taxon>
        <taxon>Apicomplexa</taxon>
        <taxon>Aconoidasida</taxon>
        <taxon>Haemosporida</taxon>
        <taxon>Plasmodiidae</taxon>
        <taxon>Plasmodium</taxon>
        <taxon>Plasmodium (Plasmodium)</taxon>
    </lineage>
</organism>
<evidence type="ECO:0000313" key="9">
    <source>
        <dbReference type="Proteomes" id="UP000078560"/>
    </source>
</evidence>
<dbReference type="Proteomes" id="UP000078546">
    <property type="component" value="Unassembled WGS sequence"/>
</dbReference>
<evidence type="ECO:0000259" key="5">
    <source>
        <dbReference type="PROSITE" id="PS50984"/>
    </source>
</evidence>
<dbReference type="InterPro" id="IPR020119">
    <property type="entry name" value="PsdUridine_synth_TruD_CS"/>
</dbReference>
<dbReference type="InterPro" id="IPR042214">
    <property type="entry name" value="TruD_catalytic"/>
</dbReference>
<reference evidence="6" key="2">
    <citation type="submission" date="2016-05" db="EMBL/GenBank/DDBJ databases">
        <authorList>
            <person name="Lavstsen T."/>
            <person name="Jespersen J.S."/>
        </authorList>
    </citation>
    <scope>NUCLEOTIDE SEQUENCE [LARGE SCALE GENOMIC DNA]</scope>
</reference>
<feature type="region of interest" description="Disordered" evidence="4">
    <location>
        <begin position="137"/>
        <end position="170"/>
    </location>
</feature>
<dbReference type="GO" id="GO:0003723">
    <property type="term" value="F:RNA binding"/>
    <property type="evidence" value="ECO:0007669"/>
    <property type="project" value="InterPro"/>
</dbReference>
<gene>
    <name evidence="7" type="ORF">POVCU1_065810</name>
    <name evidence="6" type="ORF">POVCU2_0097800</name>
</gene>
<dbReference type="PROSITE" id="PS01268">
    <property type="entry name" value="UPF0024"/>
    <property type="match status" value="1"/>
</dbReference>
<dbReference type="InterPro" id="IPR011760">
    <property type="entry name" value="PsdUridine_synth_TruD_insert"/>
</dbReference>
<keyword evidence="3" id="KW-0413">Isomerase</keyword>
<reference evidence="8 9" key="1">
    <citation type="submission" date="2016-05" db="EMBL/GenBank/DDBJ databases">
        <authorList>
            <person name="Naeem Raeece"/>
        </authorList>
    </citation>
    <scope>NUCLEOTIDE SEQUENCE [LARGE SCALE GENOMIC DNA]</scope>
</reference>
<dbReference type="Gene3D" id="3.30.2350.20">
    <property type="entry name" value="TruD, catalytic domain"/>
    <property type="match status" value="2"/>
</dbReference>
<evidence type="ECO:0000256" key="1">
    <source>
        <dbReference type="ARBA" id="ARBA00007953"/>
    </source>
</evidence>
<dbReference type="VEuPathDB" id="PlasmoDB:PocGH01_06028000"/>
<dbReference type="PROSITE" id="PS50984">
    <property type="entry name" value="TRUD"/>
    <property type="match status" value="1"/>
</dbReference>
<dbReference type="GO" id="GO:0008033">
    <property type="term" value="P:tRNA processing"/>
    <property type="evidence" value="ECO:0007669"/>
    <property type="project" value="UniProtKB-KW"/>
</dbReference>
<feature type="domain" description="TRUD" evidence="5">
    <location>
        <begin position="571"/>
        <end position="921"/>
    </location>
</feature>
<evidence type="ECO:0000256" key="4">
    <source>
        <dbReference type="SAM" id="MobiDB-lite"/>
    </source>
</evidence>
<dbReference type="GO" id="GO:0001522">
    <property type="term" value="P:pseudouridine synthesis"/>
    <property type="evidence" value="ECO:0007669"/>
    <property type="project" value="InterPro"/>
</dbReference>
<dbReference type="EMBL" id="FLQV01002408">
    <property type="protein sequence ID" value="SBT01292.1"/>
    <property type="molecule type" value="Genomic_DNA"/>
</dbReference>
<dbReference type="PANTHER" id="PTHR13326">
    <property type="entry name" value="TRNA PSEUDOURIDINE SYNTHASE D"/>
    <property type="match status" value="1"/>
</dbReference>
<dbReference type="GO" id="GO:0005634">
    <property type="term" value="C:nucleus"/>
    <property type="evidence" value="ECO:0007669"/>
    <property type="project" value="TreeGrafter"/>
</dbReference>
<dbReference type="Proteomes" id="UP000078560">
    <property type="component" value="Unassembled WGS sequence"/>
</dbReference>
<sequence>MYTDTPATGAAGATSFKISYVGDHGMDYLLRKDVNKMDGIYGKIKVIYEDFHVHEITQDNVILHMNELIDRNKISKIMEDIKKIEENNILLSINNPEKNLHVLSKHLHPMDNNNFKEFLYILLELYLQKRRQEENYFPANETSNETSNETKNEATNETTNETSNESSNESKRKKLTFPYCILSHIDENEIDFNNSVNNVHGQNNKTNDVSIDMKKLTRKNIHNVIKTYYPFLMTETKNVSNMEAAISHGNILNDGFFEDKNEILHREFKTNNNNENKEKRVNSQISVIEVYPSLNCLKAITTSDTYNKLKCVCKNARYTKDEELEKIISQQLSRLRRNNRNTKKKKNCEENRPYDDHFVNSIYSKMGHHNEDSVTLRKKRKREGCEEDSQFEGLTVQNSEEKTVQTLGHVQDPDGGVSPSGNPSSSVLIQGSTLEDIDRMRAKRSRLKRGKKYLHFNLYKENKDICEILTKLKTNLKKKNADISYCGIKDKRGITVQKFSIHKIKKKDIYQMVSNTPIWCNNVYISNLKYKKKRLSLGNLKGNFFKILIRGVNNEEEQNFKTLSNSLKKNGFINYYGHQRFGCKKIKNFEIGICILKKNYKEALLLVIQNVDLDNDKKKTLTEYLNGIDKMQDCTIQRVGNGGQNGEQTCTQKGCTERGDIAVKDLLPDDNITYIVENKEDETFVKRKNYRYAKGFKNNHKASKKEHDVIIPNKIKEILNSISNNSHIEKTILCSLKNSKTYKNAFMSIPKDIFSLFIHSTQSLIFNILLNIRMKKFGFRIVEGDLIEVYNKNGGVSKRANYSSNNCQSWISDECYSATSTDDECSSRSKCSEISEEGEDEEDEVDRHDAHIVLVTKENISMYDIYDVVLPLPGDKSTLIPPNLTDEYKEVLTNFNLSQENFTSEKNFFTASGGYRKVAVKPHNFKSFFIKNHLYENNTIPMIRSDLSKLRDAEGAEQSNWIPTKMSKHPSGGQLYGDILSDEGLLNENDFSQIEEHITFISKDVHHDHLVKEIPNYQDQSSIFLMCSLPKSSYITVALMEVLKS</sequence>
<evidence type="ECO:0000313" key="6">
    <source>
        <dbReference type="EMBL" id="SBS95677.1"/>
    </source>
</evidence>
<dbReference type="SUPFAM" id="SSF55120">
    <property type="entry name" value="Pseudouridine synthase"/>
    <property type="match status" value="1"/>
</dbReference>
<dbReference type="InterPro" id="IPR020103">
    <property type="entry name" value="PsdUridine_synth_cat_dom_sf"/>
</dbReference>
<accession>A0A1A8WRX1</accession>
<dbReference type="EMBL" id="FLQU01002126">
    <property type="protein sequence ID" value="SBS95677.1"/>
    <property type="molecule type" value="Genomic_DNA"/>
</dbReference>
<dbReference type="PANTHER" id="PTHR13326:SF21">
    <property type="entry name" value="PSEUDOURIDYLATE SYNTHASE PUS7L"/>
    <property type="match status" value="1"/>
</dbReference>
<proteinExistence type="inferred from homology"/>
<dbReference type="AlphaFoldDB" id="A0A1A8WRX1"/>
<dbReference type="CDD" id="cd02576">
    <property type="entry name" value="PseudoU_synth_ScPUS7"/>
    <property type="match status" value="1"/>
</dbReference>
<protein>
    <submittedName>
        <fullName evidence="6">tRNA pseudouridine synthase D, putative</fullName>
    </submittedName>
</protein>
<keyword evidence="2" id="KW-0819">tRNA processing</keyword>
<comment type="similarity">
    <text evidence="1">Belongs to the pseudouridine synthase TruD family.</text>
</comment>
<evidence type="ECO:0000256" key="3">
    <source>
        <dbReference type="ARBA" id="ARBA00023235"/>
    </source>
</evidence>
<name>A0A1A8WRX1_PLAOA</name>
<dbReference type="Pfam" id="PF01142">
    <property type="entry name" value="TruD"/>
    <property type="match status" value="2"/>
</dbReference>
<dbReference type="InterPro" id="IPR001656">
    <property type="entry name" value="PsdUridine_synth_TruD"/>
</dbReference>
<dbReference type="GO" id="GO:0009982">
    <property type="term" value="F:pseudouridine synthase activity"/>
    <property type="evidence" value="ECO:0007669"/>
    <property type="project" value="InterPro"/>
</dbReference>
<evidence type="ECO:0000256" key="2">
    <source>
        <dbReference type="ARBA" id="ARBA00022694"/>
    </source>
</evidence>
<evidence type="ECO:0000313" key="8">
    <source>
        <dbReference type="Proteomes" id="UP000078546"/>
    </source>
</evidence>